<keyword evidence="2" id="KW-1185">Reference proteome</keyword>
<evidence type="ECO:0000313" key="2">
    <source>
        <dbReference type="Proteomes" id="UP001176941"/>
    </source>
</evidence>
<organism evidence="1 2">
    <name type="scientific">Rangifer tarandus platyrhynchus</name>
    <name type="common">Svalbard reindeer</name>
    <dbReference type="NCBI Taxonomy" id="3082113"/>
    <lineage>
        <taxon>Eukaryota</taxon>
        <taxon>Metazoa</taxon>
        <taxon>Chordata</taxon>
        <taxon>Craniata</taxon>
        <taxon>Vertebrata</taxon>
        <taxon>Euteleostomi</taxon>
        <taxon>Mammalia</taxon>
        <taxon>Eutheria</taxon>
        <taxon>Laurasiatheria</taxon>
        <taxon>Artiodactyla</taxon>
        <taxon>Ruminantia</taxon>
        <taxon>Pecora</taxon>
        <taxon>Cervidae</taxon>
        <taxon>Odocoileinae</taxon>
        <taxon>Rangifer</taxon>
    </lineage>
</organism>
<sequence>MLFLNQGLEVSTAHPLASSGQNGNTRTRREHSLFLLILPQGEGLGSCVFLAERMFGGPSHCNLSFFSFPSPKMFLGYSGPLLSIWGEIHPLPQVRASLRRAALMYVMARMRPDPGQEATAGEQGLQA</sequence>
<proteinExistence type="predicted"/>
<dbReference type="Proteomes" id="UP001176941">
    <property type="component" value="Chromosome 11"/>
</dbReference>
<evidence type="ECO:0000313" key="1">
    <source>
        <dbReference type="EMBL" id="CAI9154670.1"/>
    </source>
</evidence>
<dbReference type="EMBL" id="OX459947">
    <property type="protein sequence ID" value="CAI9154670.1"/>
    <property type="molecule type" value="Genomic_DNA"/>
</dbReference>
<protein>
    <submittedName>
        <fullName evidence="1">Uncharacterized protein</fullName>
    </submittedName>
</protein>
<gene>
    <name evidence="1" type="ORF">MRATA1EN1_LOCUS3632</name>
</gene>
<name>A0ABN8Y146_RANTA</name>
<accession>A0ABN8Y146</accession>
<reference evidence="1" key="1">
    <citation type="submission" date="2023-04" db="EMBL/GenBank/DDBJ databases">
        <authorList>
            <consortium name="ELIXIR-Norway"/>
        </authorList>
    </citation>
    <scope>NUCLEOTIDE SEQUENCE [LARGE SCALE GENOMIC DNA]</scope>
</reference>